<dbReference type="Pfam" id="PF00486">
    <property type="entry name" value="Trans_reg_C"/>
    <property type="match status" value="1"/>
</dbReference>
<evidence type="ECO:0000313" key="15">
    <source>
        <dbReference type="Proteomes" id="UP000772151"/>
    </source>
</evidence>
<keyword evidence="5 11" id="KW-0238">DNA-binding</keyword>
<evidence type="ECO:0000256" key="3">
    <source>
        <dbReference type="ARBA" id="ARBA00023015"/>
    </source>
</evidence>
<comment type="caution">
    <text evidence="14">The sequence shown here is derived from an EMBL/GenBank/DDBJ whole genome shotgun (WGS) entry which is preliminary data.</text>
</comment>
<dbReference type="InterPro" id="IPR036388">
    <property type="entry name" value="WH-like_DNA-bd_sf"/>
</dbReference>
<dbReference type="PANTHER" id="PTHR48111:SF49">
    <property type="entry name" value="HEME RESPONSE REGULATOR HSSR"/>
    <property type="match status" value="1"/>
</dbReference>
<dbReference type="GO" id="GO:0006355">
    <property type="term" value="P:regulation of DNA-templated transcription"/>
    <property type="evidence" value="ECO:0007669"/>
    <property type="project" value="InterPro"/>
</dbReference>
<dbReference type="Gene3D" id="1.10.10.10">
    <property type="entry name" value="Winged helix-like DNA-binding domain superfamily/Winged helix DNA-binding domain"/>
    <property type="match status" value="1"/>
</dbReference>
<evidence type="ECO:0000256" key="4">
    <source>
        <dbReference type="ARBA" id="ARBA00023026"/>
    </source>
</evidence>
<feature type="domain" description="OmpR/PhoB-type" evidence="13">
    <location>
        <begin position="125"/>
        <end position="222"/>
    </location>
</feature>
<comment type="function">
    <text evidence="8">Member of the two-component regulatory system HssS/HssR involved in intracellular heme homeostasis and tempering of staphylococcal virulence. Phosphorylated HssR binds to a direct repeat sequence within hrtAB promoter and activates the expression of hrtAB, an efflux pump, in response to extracellular heme, hemin, hemoglobin or blood.</text>
</comment>
<comment type="subcellular location">
    <subcellularLocation>
        <location evidence="1">Cytoplasm</location>
    </subcellularLocation>
</comment>
<dbReference type="PANTHER" id="PTHR48111">
    <property type="entry name" value="REGULATOR OF RPOS"/>
    <property type="match status" value="1"/>
</dbReference>
<evidence type="ECO:0000256" key="8">
    <source>
        <dbReference type="ARBA" id="ARBA00037471"/>
    </source>
</evidence>
<dbReference type="SUPFAM" id="SSF52172">
    <property type="entry name" value="CheY-like"/>
    <property type="match status" value="1"/>
</dbReference>
<name>A0A927WIN6_SELRU</name>
<dbReference type="InterPro" id="IPR039420">
    <property type="entry name" value="WalR-like"/>
</dbReference>
<evidence type="ECO:0000256" key="11">
    <source>
        <dbReference type="PROSITE-ProRule" id="PRU01091"/>
    </source>
</evidence>
<evidence type="ECO:0000256" key="7">
    <source>
        <dbReference type="ARBA" id="ARBA00023163"/>
    </source>
</evidence>
<dbReference type="Gene3D" id="3.40.50.2300">
    <property type="match status" value="1"/>
</dbReference>
<evidence type="ECO:0000256" key="9">
    <source>
        <dbReference type="ARBA" id="ARBA00039976"/>
    </source>
</evidence>
<dbReference type="PROSITE" id="PS51755">
    <property type="entry name" value="OMPR_PHOB"/>
    <property type="match status" value="1"/>
</dbReference>
<dbReference type="GO" id="GO:0032993">
    <property type="term" value="C:protein-DNA complex"/>
    <property type="evidence" value="ECO:0007669"/>
    <property type="project" value="TreeGrafter"/>
</dbReference>
<organism evidence="14 15">
    <name type="scientific">Selenomonas ruminantium</name>
    <dbReference type="NCBI Taxonomy" id="971"/>
    <lineage>
        <taxon>Bacteria</taxon>
        <taxon>Bacillati</taxon>
        <taxon>Bacillota</taxon>
        <taxon>Negativicutes</taxon>
        <taxon>Selenomonadales</taxon>
        <taxon>Selenomonadaceae</taxon>
        <taxon>Selenomonas</taxon>
    </lineage>
</organism>
<dbReference type="InterPro" id="IPR001867">
    <property type="entry name" value="OmpR/PhoB-type_DNA-bd"/>
</dbReference>
<evidence type="ECO:0000256" key="2">
    <source>
        <dbReference type="ARBA" id="ARBA00022490"/>
    </source>
</evidence>
<dbReference type="CDD" id="cd00383">
    <property type="entry name" value="trans_reg_C"/>
    <property type="match status" value="1"/>
</dbReference>
<evidence type="ECO:0000259" key="12">
    <source>
        <dbReference type="PROSITE" id="PS50110"/>
    </source>
</evidence>
<evidence type="ECO:0000256" key="1">
    <source>
        <dbReference type="ARBA" id="ARBA00004496"/>
    </source>
</evidence>
<gene>
    <name evidence="14" type="ORF">E7203_00110</name>
</gene>
<dbReference type="SMART" id="SM00862">
    <property type="entry name" value="Trans_reg_C"/>
    <property type="match status" value="1"/>
</dbReference>
<dbReference type="Proteomes" id="UP000772151">
    <property type="component" value="Unassembled WGS sequence"/>
</dbReference>
<sequence>MFSILVAEDDRNLNRMICAKLKQEQYNVFPAFDGQEALDIMEREHIDLIISDVMMPRMDGLELTSALRGAKMDLPILIITAKGQMEDMERGFRAGTDDYMVKPIQLRELMLRVGALLRRAQLMSEKRLTIRGTVLDYASLTVQTGEQTDTLPPKEFYLLFKLLNQPGKIFTRQELLDEIWGVDKDTDSRNVDAHIKKLRHRFADNPDFAIETVRGLGYKAVFKEETS</sequence>
<dbReference type="AlphaFoldDB" id="A0A927WIN6"/>
<dbReference type="PROSITE" id="PS50110">
    <property type="entry name" value="RESPONSE_REGULATORY"/>
    <property type="match status" value="1"/>
</dbReference>
<dbReference type="RefSeq" id="WP_303667834.1">
    <property type="nucleotide sequence ID" value="NZ_SVCA01000001.1"/>
</dbReference>
<keyword evidence="2" id="KW-0963">Cytoplasm</keyword>
<dbReference type="SMART" id="SM00448">
    <property type="entry name" value="REC"/>
    <property type="match status" value="1"/>
</dbReference>
<keyword evidence="10" id="KW-0597">Phosphoprotein</keyword>
<proteinExistence type="predicted"/>
<evidence type="ECO:0000256" key="5">
    <source>
        <dbReference type="ARBA" id="ARBA00023125"/>
    </source>
</evidence>
<dbReference type="InterPro" id="IPR001789">
    <property type="entry name" value="Sig_transdc_resp-reg_receiver"/>
</dbReference>
<feature type="DNA-binding region" description="OmpR/PhoB-type" evidence="11">
    <location>
        <begin position="125"/>
        <end position="222"/>
    </location>
</feature>
<dbReference type="GO" id="GO:0000156">
    <property type="term" value="F:phosphorelay response regulator activity"/>
    <property type="evidence" value="ECO:0007669"/>
    <property type="project" value="TreeGrafter"/>
</dbReference>
<protein>
    <recommendedName>
        <fullName evidence="9">Heme response regulator HssR</fullName>
    </recommendedName>
</protein>
<dbReference type="GO" id="GO:0005829">
    <property type="term" value="C:cytosol"/>
    <property type="evidence" value="ECO:0007669"/>
    <property type="project" value="TreeGrafter"/>
</dbReference>
<evidence type="ECO:0000259" key="13">
    <source>
        <dbReference type="PROSITE" id="PS51755"/>
    </source>
</evidence>
<dbReference type="EMBL" id="SVCA01000001">
    <property type="protein sequence ID" value="MBE6083872.1"/>
    <property type="molecule type" value="Genomic_DNA"/>
</dbReference>
<feature type="modified residue" description="4-aspartylphosphate" evidence="10">
    <location>
        <position position="52"/>
    </location>
</feature>
<dbReference type="GO" id="GO:0000976">
    <property type="term" value="F:transcription cis-regulatory region binding"/>
    <property type="evidence" value="ECO:0007669"/>
    <property type="project" value="TreeGrafter"/>
</dbReference>
<dbReference type="Pfam" id="PF00072">
    <property type="entry name" value="Response_reg"/>
    <property type="match status" value="1"/>
</dbReference>
<keyword evidence="6" id="KW-0010">Activator</keyword>
<feature type="domain" description="Response regulatory" evidence="12">
    <location>
        <begin position="3"/>
        <end position="117"/>
    </location>
</feature>
<evidence type="ECO:0000256" key="6">
    <source>
        <dbReference type="ARBA" id="ARBA00023159"/>
    </source>
</evidence>
<accession>A0A927WIN6</accession>
<keyword evidence="3" id="KW-0805">Transcription regulation</keyword>
<keyword evidence="7" id="KW-0804">Transcription</keyword>
<reference evidence="14" key="1">
    <citation type="submission" date="2019-04" db="EMBL/GenBank/DDBJ databases">
        <title>Evolution of Biomass-Degrading Anaerobic Consortia Revealed by Metagenomics.</title>
        <authorList>
            <person name="Peng X."/>
        </authorList>
    </citation>
    <scope>NUCLEOTIDE SEQUENCE</scope>
    <source>
        <strain evidence="14">SIG242</strain>
    </source>
</reference>
<evidence type="ECO:0000256" key="10">
    <source>
        <dbReference type="PROSITE-ProRule" id="PRU00169"/>
    </source>
</evidence>
<evidence type="ECO:0000313" key="14">
    <source>
        <dbReference type="EMBL" id="MBE6083872.1"/>
    </source>
</evidence>
<dbReference type="InterPro" id="IPR011006">
    <property type="entry name" value="CheY-like_superfamily"/>
</dbReference>
<keyword evidence="4" id="KW-0843">Virulence</keyword>